<dbReference type="Gene3D" id="1.10.4030.10">
    <property type="entry name" value="Porin chaperone SurA, peptide-binding domain"/>
    <property type="match status" value="1"/>
</dbReference>
<dbReference type="Gene3D" id="3.10.50.40">
    <property type="match status" value="1"/>
</dbReference>
<accession>A0A5R9F6C6</accession>
<reference evidence="15 16" key="1">
    <citation type="submission" date="2019-04" db="EMBL/GenBank/DDBJ databases">
        <title>Bacillus caeni sp. nov., a bacterium isolated from mangrove sediment.</title>
        <authorList>
            <person name="Huang H."/>
            <person name="Mo K."/>
            <person name="Hu Y."/>
        </authorList>
    </citation>
    <scope>NUCLEOTIDE SEQUENCE [LARGE SCALE GENOMIC DNA]</scope>
    <source>
        <strain evidence="15 16">HB172195</strain>
    </source>
</reference>
<dbReference type="PANTHER" id="PTHR47245">
    <property type="entry name" value="PEPTIDYLPROLYL ISOMERASE"/>
    <property type="match status" value="1"/>
</dbReference>
<evidence type="ECO:0000256" key="10">
    <source>
        <dbReference type="ARBA" id="ARBA00023288"/>
    </source>
</evidence>
<dbReference type="GO" id="GO:0006457">
    <property type="term" value="P:protein folding"/>
    <property type="evidence" value="ECO:0007669"/>
    <property type="project" value="UniProtKB-UniRule"/>
</dbReference>
<comment type="caution">
    <text evidence="15">The sequence shown here is derived from an EMBL/GenBank/DDBJ whole genome shotgun (WGS) entry which is preliminary data.</text>
</comment>
<evidence type="ECO:0000256" key="3">
    <source>
        <dbReference type="ARBA" id="ARBA00006071"/>
    </source>
</evidence>
<protein>
    <recommendedName>
        <fullName evidence="11">Foldase protein PrsA</fullName>
        <ecNumber evidence="11">5.2.1.8</ecNumber>
    </recommendedName>
</protein>
<keyword evidence="7 11" id="KW-0472">Membrane</keyword>
<evidence type="ECO:0000256" key="11">
    <source>
        <dbReference type="HAMAP-Rule" id="MF_01145"/>
    </source>
</evidence>
<gene>
    <name evidence="11" type="primary">prsA</name>
    <name evidence="15" type="ORF">FCL54_05755</name>
</gene>
<dbReference type="InterPro" id="IPR046357">
    <property type="entry name" value="PPIase_dom_sf"/>
</dbReference>
<keyword evidence="16" id="KW-1185">Reference proteome</keyword>
<dbReference type="PROSITE" id="PS51257">
    <property type="entry name" value="PROKAR_LIPOPROTEIN"/>
    <property type="match status" value="1"/>
</dbReference>
<dbReference type="GO" id="GO:0005886">
    <property type="term" value="C:plasma membrane"/>
    <property type="evidence" value="ECO:0007669"/>
    <property type="project" value="UniProtKB-SubCell"/>
</dbReference>
<comment type="function">
    <text evidence="11">Plays a major role in protein secretion by helping the post-translocational extracellular folding of several secreted proteins.</text>
</comment>
<dbReference type="InterPro" id="IPR027304">
    <property type="entry name" value="Trigger_fact/SurA_dom_sf"/>
</dbReference>
<evidence type="ECO:0000256" key="12">
    <source>
        <dbReference type="SAM" id="MobiDB-lite"/>
    </source>
</evidence>
<dbReference type="InterPro" id="IPR023058">
    <property type="entry name" value="PPIase_PpiC_CS"/>
</dbReference>
<dbReference type="Proteomes" id="UP000308230">
    <property type="component" value="Unassembled WGS sequence"/>
</dbReference>
<keyword evidence="10 11" id="KW-0449">Lipoprotein</keyword>
<name>A0A5R9F6C6_9BACL</name>
<evidence type="ECO:0000256" key="4">
    <source>
        <dbReference type="ARBA" id="ARBA00022475"/>
    </source>
</evidence>
<dbReference type="InterPro" id="IPR023059">
    <property type="entry name" value="Foldase_PrsA"/>
</dbReference>
<comment type="similarity">
    <text evidence="3 11">Belongs to the PrsA family.</text>
</comment>
<dbReference type="PROSITE" id="PS50198">
    <property type="entry name" value="PPIC_PPIASE_2"/>
    <property type="match status" value="1"/>
</dbReference>
<feature type="signal peptide" evidence="13">
    <location>
        <begin position="1"/>
        <end position="21"/>
    </location>
</feature>
<keyword evidence="6 11" id="KW-0697">Rotamase</keyword>
<organism evidence="15 16">
    <name type="scientific">Exobacillus caeni</name>
    <dbReference type="NCBI Taxonomy" id="2574798"/>
    <lineage>
        <taxon>Bacteria</taxon>
        <taxon>Bacillati</taxon>
        <taxon>Bacillota</taxon>
        <taxon>Bacilli</taxon>
        <taxon>Bacillales</taxon>
        <taxon>Guptibacillaceae</taxon>
        <taxon>Exobacillus</taxon>
    </lineage>
</organism>
<sequence>MKKFALVLTTSLALFSVTACSDDNNAADSKDKEVIVETDAGNVTKEEFYNAMKDQYGEAVLRDLVSTKVLEDKYEVSDKEVEKELDKIKENFESDEQLEQALQANGYKDLDQFKKDLRKQLLGKKAATANVDVTDKKLKEYYEKNKDQFTELKASHILVDDEKTAKEVKAKLDKGEDFAALAKEYSKDGTAEKGGDLGTFKKGDMVPEFEEAAFKLKEGEVSDIVQSQFGYHIIKLKEKNVKSFDEAKDEVKEAYLAENAKPVQEVIDDLIKKADIKIKDDQFKDMFKKEETPAPAEENADQGGQ</sequence>
<dbReference type="Pfam" id="PF13616">
    <property type="entry name" value="Rotamase_3"/>
    <property type="match status" value="1"/>
</dbReference>
<feature type="domain" description="PpiC" evidence="14">
    <location>
        <begin position="149"/>
        <end position="238"/>
    </location>
</feature>
<evidence type="ECO:0000256" key="1">
    <source>
        <dbReference type="ARBA" id="ARBA00000971"/>
    </source>
</evidence>
<dbReference type="InterPro" id="IPR050245">
    <property type="entry name" value="PrsA_foldase"/>
</dbReference>
<dbReference type="PROSITE" id="PS01096">
    <property type="entry name" value="PPIC_PPIASE_1"/>
    <property type="match status" value="1"/>
</dbReference>
<evidence type="ECO:0000313" key="16">
    <source>
        <dbReference type="Proteomes" id="UP000308230"/>
    </source>
</evidence>
<dbReference type="OrthoDB" id="14196at2"/>
<evidence type="ECO:0000313" key="15">
    <source>
        <dbReference type="EMBL" id="TLS38049.1"/>
    </source>
</evidence>
<evidence type="ECO:0000256" key="6">
    <source>
        <dbReference type="ARBA" id="ARBA00023110"/>
    </source>
</evidence>
<evidence type="ECO:0000256" key="7">
    <source>
        <dbReference type="ARBA" id="ARBA00023136"/>
    </source>
</evidence>
<dbReference type="SUPFAM" id="SSF54534">
    <property type="entry name" value="FKBP-like"/>
    <property type="match status" value="1"/>
</dbReference>
<dbReference type="HAMAP" id="MF_01145">
    <property type="entry name" value="Foldase_PrsA"/>
    <property type="match status" value="1"/>
</dbReference>
<proteinExistence type="inferred from homology"/>
<keyword evidence="9 11" id="KW-0413">Isomerase</keyword>
<keyword evidence="4 11" id="KW-1003">Cell membrane</keyword>
<evidence type="ECO:0000256" key="13">
    <source>
        <dbReference type="SAM" id="SignalP"/>
    </source>
</evidence>
<dbReference type="RefSeq" id="WP_138124131.1">
    <property type="nucleotide sequence ID" value="NZ_SWLG01000004.1"/>
</dbReference>
<comment type="catalytic activity">
    <reaction evidence="1 11">
        <text>[protein]-peptidylproline (omega=180) = [protein]-peptidylproline (omega=0)</text>
        <dbReference type="Rhea" id="RHEA:16237"/>
        <dbReference type="Rhea" id="RHEA-COMP:10747"/>
        <dbReference type="Rhea" id="RHEA-COMP:10748"/>
        <dbReference type="ChEBI" id="CHEBI:83833"/>
        <dbReference type="ChEBI" id="CHEBI:83834"/>
        <dbReference type="EC" id="5.2.1.8"/>
    </reaction>
</comment>
<dbReference type="PANTHER" id="PTHR47245:SF1">
    <property type="entry name" value="FOLDASE PROTEIN PRSA"/>
    <property type="match status" value="1"/>
</dbReference>
<feature type="chain" id="PRO_5024349999" description="Foldase protein PrsA" evidence="13">
    <location>
        <begin position="22"/>
        <end position="305"/>
    </location>
</feature>
<keyword evidence="8 11" id="KW-0564">Palmitate</keyword>
<evidence type="ECO:0000256" key="5">
    <source>
        <dbReference type="ARBA" id="ARBA00022729"/>
    </source>
</evidence>
<evidence type="ECO:0000256" key="2">
    <source>
        <dbReference type="ARBA" id="ARBA00004193"/>
    </source>
</evidence>
<dbReference type="SUPFAM" id="SSF109998">
    <property type="entry name" value="Triger factor/SurA peptide-binding domain-like"/>
    <property type="match status" value="1"/>
</dbReference>
<evidence type="ECO:0000256" key="8">
    <source>
        <dbReference type="ARBA" id="ARBA00023139"/>
    </source>
</evidence>
<dbReference type="InterPro" id="IPR000297">
    <property type="entry name" value="PPIase_PpiC"/>
</dbReference>
<comment type="subcellular location">
    <subcellularLocation>
        <location evidence="2 11">Cell membrane</location>
        <topology evidence="2 11">Lipid-anchor</topology>
    </subcellularLocation>
</comment>
<feature type="region of interest" description="Disordered" evidence="12">
    <location>
        <begin position="286"/>
        <end position="305"/>
    </location>
</feature>
<dbReference type="EMBL" id="SWLG01000004">
    <property type="protein sequence ID" value="TLS38049.1"/>
    <property type="molecule type" value="Genomic_DNA"/>
</dbReference>
<evidence type="ECO:0000259" key="14">
    <source>
        <dbReference type="PROSITE" id="PS50198"/>
    </source>
</evidence>
<dbReference type="AlphaFoldDB" id="A0A5R9F6C6"/>
<dbReference type="GO" id="GO:0003755">
    <property type="term" value="F:peptidyl-prolyl cis-trans isomerase activity"/>
    <property type="evidence" value="ECO:0007669"/>
    <property type="project" value="UniProtKB-UniRule"/>
</dbReference>
<evidence type="ECO:0000256" key="9">
    <source>
        <dbReference type="ARBA" id="ARBA00023235"/>
    </source>
</evidence>
<dbReference type="EC" id="5.2.1.8" evidence="11"/>
<keyword evidence="5 11" id="KW-0732">Signal</keyword>